<keyword evidence="1" id="KW-0472">Membrane</keyword>
<dbReference type="Proteomes" id="UP000186156">
    <property type="component" value="Unassembled WGS sequence"/>
</dbReference>
<keyword evidence="1" id="KW-0812">Transmembrane</keyword>
<evidence type="ECO:0000313" key="3">
    <source>
        <dbReference type="Proteomes" id="UP000186156"/>
    </source>
</evidence>
<evidence type="ECO:0000256" key="1">
    <source>
        <dbReference type="SAM" id="Phobius"/>
    </source>
</evidence>
<dbReference type="EMBL" id="FTOO01000001">
    <property type="protein sequence ID" value="SIS54426.1"/>
    <property type="molecule type" value="Genomic_DNA"/>
</dbReference>
<gene>
    <name evidence="2" type="ORF">SAMN05421799_101249</name>
</gene>
<organism evidence="2 3">
    <name type="scientific">Alicyclobacillus vulcanalis</name>
    <dbReference type="NCBI Taxonomy" id="252246"/>
    <lineage>
        <taxon>Bacteria</taxon>
        <taxon>Bacillati</taxon>
        <taxon>Bacillota</taxon>
        <taxon>Bacilli</taxon>
        <taxon>Bacillales</taxon>
        <taxon>Alicyclobacillaceae</taxon>
        <taxon>Alicyclobacillus</taxon>
    </lineage>
</organism>
<reference evidence="3" key="1">
    <citation type="submission" date="2017-01" db="EMBL/GenBank/DDBJ databases">
        <authorList>
            <person name="Varghese N."/>
            <person name="Submissions S."/>
        </authorList>
    </citation>
    <scope>NUCLEOTIDE SEQUENCE [LARGE SCALE GENOMIC DNA]</scope>
    <source>
        <strain evidence="3">DSM 16176</strain>
    </source>
</reference>
<feature type="transmembrane region" description="Helical" evidence="1">
    <location>
        <begin position="54"/>
        <end position="77"/>
    </location>
</feature>
<accession>A0A1N7JYU6</accession>
<proteinExistence type="predicted"/>
<name>A0A1N7JYU6_9BACL</name>
<evidence type="ECO:0000313" key="2">
    <source>
        <dbReference type="EMBL" id="SIS54426.1"/>
    </source>
</evidence>
<dbReference type="STRING" id="252246.SAMN05421799_101249"/>
<dbReference type="AlphaFoldDB" id="A0A1N7JYU6"/>
<protein>
    <submittedName>
        <fullName evidence="2">Uncharacterized protein</fullName>
    </submittedName>
</protein>
<keyword evidence="1" id="KW-1133">Transmembrane helix</keyword>
<keyword evidence="3" id="KW-1185">Reference proteome</keyword>
<feature type="transmembrane region" description="Helical" evidence="1">
    <location>
        <begin position="83"/>
        <end position="103"/>
    </location>
</feature>
<sequence>MKEHSNHEVICSYCGDKISSRGDLVTLLAYPQIVDAVHVRCYGEMSTKRMGGKLPLNSSGSLWIIIISDLICLYLFITRSYHFVFILVGCLAPFLRFLSWFMVERKIR</sequence>